<evidence type="ECO:0000259" key="1">
    <source>
        <dbReference type="Pfam" id="PF13401"/>
    </source>
</evidence>
<proteinExistence type="predicted"/>
<dbReference type="GO" id="GO:0016887">
    <property type="term" value="F:ATP hydrolysis activity"/>
    <property type="evidence" value="ECO:0007669"/>
    <property type="project" value="InterPro"/>
</dbReference>
<name>A0A3B0XYT8_9ZZZZ</name>
<dbReference type="AlphaFoldDB" id="A0A3B0XYT8"/>
<protein>
    <submittedName>
        <fullName evidence="2">MSHA biogenesis protein MshM</fullName>
    </submittedName>
</protein>
<dbReference type="InterPro" id="IPR036680">
    <property type="entry name" value="SPOR-like_sf"/>
</dbReference>
<organism evidence="2">
    <name type="scientific">hydrothermal vent metagenome</name>
    <dbReference type="NCBI Taxonomy" id="652676"/>
    <lineage>
        <taxon>unclassified sequences</taxon>
        <taxon>metagenomes</taxon>
        <taxon>ecological metagenomes</taxon>
    </lineage>
</organism>
<dbReference type="PANTHER" id="PTHR35894:SF1">
    <property type="entry name" value="PHOSPHORIBULOKINASE _ URIDINE KINASE FAMILY"/>
    <property type="match status" value="1"/>
</dbReference>
<dbReference type="GO" id="GO:0042834">
    <property type="term" value="F:peptidoglycan binding"/>
    <property type="evidence" value="ECO:0007669"/>
    <property type="project" value="InterPro"/>
</dbReference>
<gene>
    <name evidence="2" type="ORF">MNBD_GAMMA14-2546</name>
</gene>
<evidence type="ECO:0000313" key="2">
    <source>
        <dbReference type="EMBL" id="VAW73565.1"/>
    </source>
</evidence>
<feature type="domain" description="ORC1/DEAH AAA+ ATPase" evidence="1">
    <location>
        <begin position="42"/>
        <end position="171"/>
    </location>
</feature>
<dbReference type="InterPro" id="IPR049945">
    <property type="entry name" value="AAA_22"/>
</dbReference>
<dbReference type="Pfam" id="PF13401">
    <property type="entry name" value="AAA_22"/>
    <property type="match status" value="1"/>
</dbReference>
<dbReference type="PANTHER" id="PTHR35894">
    <property type="entry name" value="GENERAL SECRETION PATHWAY PROTEIN A-RELATED"/>
    <property type="match status" value="1"/>
</dbReference>
<reference evidence="2" key="1">
    <citation type="submission" date="2018-06" db="EMBL/GenBank/DDBJ databases">
        <authorList>
            <person name="Zhirakovskaya E."/>
        </authorList>
    </citation>
    <scope>NUCLEOTIDE SEQUENCE</scope>
</reference>
<dbReference type="Gene3D" id="3.40.50.300">
    <property type="entry name" value="P-loop containing nucleotide triphosphate hydrolases"/>
    <property type="match status" value="1"/>
</dbReference>
<dbReference type="Gene3D" id="3.30.70.1070">
    <property type="entry name" value="Sporulation related repeat"/>
    <property type="match status" value="1"/>
</dbReference>
<dbReference type="EMBL" id="UOFM01000071">
    <property type="protein sequence ID" value="VAW73565.1"/>
    <property type="molecule type" value="Genomic_DNA"/>
</dbReference>
<dbReference type="SUPFAM" id="SSF52540">
    <property type="entry name" value="P-loop containing nucleoside triphosphate hydrolases"/>
    <property type="match status" value="1"/>
</dbReference>
<dbReference type="InterPro" id="IPR027417">
    <property type="entry name" value="P-loop_NTPase"/>
</dbReference>
<sequence length="456" mass="51172">MYNKHFGLSAAPFRITPDTRKFFGGGQRAEVLDTLIYAICNGEGMIKVTGEVGTGKTMLCHMLQDQLPDTVEVIYLANPSLTRDEILTAIALELELPLPDDCSRLQLQQHLQDYLLYCHRKQRRVVVFIEEAQQMPLQTLEEIRLLSNLETRDAKLLQLVLFGQPELDTLLSKHEIRQLRDRIGHSIHLSPLTSREVAEYLRFRLYNAGCRGGELFTPAACRQLALSSGGLIRRLHLLADKALLAAFSANSTRVRWIDAWRARCDGQRQVRFPRFAGGLVAGAAVSVFALLMMTGPLHRSSPTVTQLAETPVAHTRLSPALEAARQKALSIRPSAGLPRVSQRLLASQDWLRDADGNLTIQLLLSDDDNLRKIEKLLMKQSYEDLLPAIYLARSEIGGRPRWNVLYGAFHSKSKALAAIADLPDEMRRHQPFLRSISALRGEHQRAEALANKEKQG</sequence>
<dbReference type="InterPro" id="IPR052026">
    <property type="entry name" value="ExeA_AAA_ATPase_DNA-bind"/>
</dbReference>
<accession>A0A3B0XYT8</accession>